<dbReference type="InterPro" id="IPR013320">
    <property type="entry name" value="ConA-like_dom_sf"/>
</dbReference>
<dbReference type="AlphaFoldDB" id="A0A382HY93"/>
<evidence type="ECO:0008006" key="2">
    <source>
        <dbReference type="Google" id="ProtNLM"/>
    </source>
</evidence>
<proteinExistence type="predicted"/>
<dbReference type="EMBL" id="UINC01064049">
    <property type="protein sequence ID" value="SVB92330.1"/>
    <property type="molecule type" value="Genomic_DNA"/>
</dbReference>
<reference evidence="1" key="1">
    <citation type="submission" date="2018-05" db="EMBL/GenBank/DDBJ databases">
        <authorList>
            <person name="Lanie J.A."/>
            <person name="Ng W.-L."/>
            <person name="Kazmierczak K.M."/>
            <person name="Andrzejewski T.M."/>
            <person name="Davidsen T.M."/>
            <person name="Wayne K.J."/>
            <person name="Tettelin H."/>
            <person name="Glass J.I."/>
            <person name="Rusch D."/>
            <person name="Podicherti R."/>
            <person name="Tsui H.-C.T."/>
            <person name="Winkler M.E."/>
        </authorList>
    </citation>
    <scope>NUCLEOTIDE SEQUENCE</scope>
</reference>
<name>A0A382HY93_9ZZZZ</name>
<sequence>MFRFKLAVAMLTMIFSICLITFLPQTFVSAKEIDQNTISLWTFDEAKGNTAADLSEKGHNLKVEGKSKWIEGKFGNALWFDKDAFVAYNPGKIIEDFSFKNAFSFEFWINIESIVPQTVFGLPRKEGEYVSAFRKEAKGWWVDSYINNGGWVKATSADISSYGKWHHYATTFDGKEVKVYIDGKQTAILKAKGPLNKTGAPFRLSNSCCGGRFFVGQLMRCASHQLLVQERKSKP</sequence>
<organism evidence="1">
    <name type="scientific">marine metagenome</name>
    <dbReference type="NCBI Taxonomy" id="408172"/>
    <lineage>
        <taxon>unclassified sequences</taxon>
        <taxon>metagenomes</taxon>
        <taxon>ecological metagenomes</taxon>
    </lineage>
</organism>
<dbReference type="Pfam" id="PF13385">
    <property type="entry name" value="Laminin_G_3"/>
    <property type="match status" value="1"/>
</dbReference>
<dbReference type="Gene3D" id="2.60.120.200">
    <property type="match status" value="1"/>
</dbReference>
<dbReference type="SUPFAM" id="SSF49899">
    <property type="entry name" value="Concanavalin A-like lectins/glucanases"/>
    <property type="match status" value="1"/>
</dbReference>
<evidence type="ECO:0000313" key="1">
    <source>
        <dbReference type="EMBL" id="SVB92330.1"/>
    </source>
</evidence>
<accession>A0A382HY93</accession>
<protein>
    <recommendedName>
        <fullName evidence="2">LamG-like jellyroll fold domain-containing protein</fullName>
    </recommendedName>
</protein>
<gene>
    <name evidence="1" type="ORF">METZ01_LOCUS245184</name>
</gene>